<dbReference type="PANTHER" id="PTHR35174">
    <property type="entry name" value="BLL7171 PROTEIN-RELATED"/>
    <property type="match status" value="1"/>
</dbReference>
<keyword evidence="4" id="KW-1185">Reference proteome</keyword>
<dbReference type="OrthoDB" id="9807535at2"/>
<dbReference type="InterPro" id="IPR005545">
    <property type="entry name" value="YCII"/>
</dbReference>
<gene>
    <name evidence="3" type="ORF">GCE9029_00351</name>
</gene>
<dbReference type="Gene3D" id="3.30.70.1060">
    <property type="entry name" value="Dimeric alpha+beta barrel"/>
    <property type="match status" value="1"/>
</dbReference>
<dbReference type="Proteomes" id="UP000071641">
    <property type="component" value="Unassembled WGS sequence"/>
</dbReference>
<protein>
    <submittedName>
        <fullName evidence="3">YCII-related domain protein</fullName>
    </submittedName>
</protein>
<reference evidence="4" key="1">
    <citation type="submission" date="2016-02" db="EMBL/GenBank/DDBJ databases">
        <authorList>
            <person name="Rodrigo-Torres Lidia"/>
            <person name="Arahal R.David."/>
        </authorList>
    </citation>
    <scope>NUCLEOTIDE SEQUENCE [LARGE SCALE GENOMIC DNA]</scope>
    <source>
        <strain evidence="4">CECT 9029</strain>
    </source>
</reference>
<sequence length="117" mass="13255">MKFALLIYGTEDDNKQLSDEQEMEMLKLHHVLQETTVEKDQFIASARLDWTDTAKTVSADDEGKPLVTDGPFAETKEQFLGLYLLDCETEGDAIAYAASLPLQHHKIEVRPVGWCRN</sequence>
<comment type="similarity">
    <text evidence="1">Belongs to the YciI family.</text>
</comment>
<evidence type="ECO:0000259" key="2">
    <source>
        <dbReference type="Pfam" id="PF03795"/>
    </source>
</evidence>
<dbReference type="EMBL" id="FIZX01000001">
    <property type="protein sequence ID" value="CZF77679.1"/>
    <property type="molecule type" value="Genomic_DNA"/>
</dbReference>
<name>A0A128ESY4_9GAMM</name>
<dbReference type="Pfam" id="PF03795">
    <property type="entry name" value="YCII"/>
    <property type="match status" value="1"/>
</dbReference>
<proteinExistence type="inferred from homology"/>
<dbReference type="AlphaFoldDB" id="A0A128ESY4"/>
<dbReference type="SUPFAM" id="SSF54909">
    <property type="entry name" value="Dimeric alpha+beta barrel"/>
    <property type="match status" value="1"/>
</dbReference>
<evidence type="ECO:0000313" key="4">
    <source>
        <dbReference type="Proteomes" id="UP000071641"/>
    </source>
</evidence>
<evidence type="ECO:0000256" key="1">
    <source>
        <dbReference type="ARBA" id="ARBA00007689"/>
    </source>
</evidence>
<dbReference type="RefSeq" id="WP_062660761.1">
    <property type="nucleotide sequence ID" value="NZ_FIZX01000001.1"/>
</dbReference>
<dbReference type="PANTHER" id="PTHR35174:SF3">
    <property type="entry name" value="BLL7171 PROTEIN"/>
    <property type="match status" value="1"/>
</dbReference>
<dbReference type="InterPro" id="IPR011008">
    <property type="entry name" value="Dimeric_a/b-barrel"/>
</dbReference>
<evidence type="ECO:0000313" key="3">
    <source>
        <dbReference type="EMBL" id="CZF77679.1"/>
    </source>
</evidence>
<accession>A0A128ESY4</accession>
<organism evidence="3 4">
    <name type="scientific">Grimontia celer</name>
    <dbReference type="NCBI Taxonomy" id="1796497"/>
    <lineage>
        <taxon>Bacteria</taxon>
        <taxon>Pseudomonadati</taxon>
        <taxon>Pseudomonadota</taxon>
        <taxon>Gammaproteobacteria</taxon>
        <taxon>Vibrionales</taxon>
        <taxon>Vibrionaceae</taxon>
        <taxon>Grimontia</taxon>
    </lineage>
</organism>
<dbReference type="STRING" id="1796497.GCE9029_00351"/>
<feature type="domain" description="YCII-related" evidence="2">
    <location>
        <begin position="1"/>
        <end position="112"/>
    </location>
</feature>